<dbReference type="EMBL" id="CP019948">
    <property type="protein sequence ID" value="ARN82170.1"/>
    <property type="molecule type" value="Genomic_DNA"/>
</dbReference>
<feature type="domain" description="DUF2460" evidence="1">
    <location>
        <begin position="629"/>
        <end position="822"/>
    </location>
</feature>
<dbReference type="InterPro" id="IPR011740">
    <property type="entry name" value="DUF2460"/>
</dbReference>
<accession>A0A1W6MX44</accession>
<name>A0A1W6MX44_9HYPH</name>
<organism evidence="3 4">
    <name type="scientific">Methylocystis bryophila</name>
    <dbReference type="NCBI Taxonomy" id="655015"/>
    <lineage>
        <taxon>Bacteria</taxon>
        <taxon>Pseudomonadati</taxon>
        <taxon>Pseudomonadota</taxon>
        <taxon>Alphaproteobacteria</taxon>
        <taxon>Hyphomicrobiales</taxon>
        <taxon>Methylocystaceae</taxon>
        <taxon>Methylocystis</taxon>
    </lineage>
</organism>
<dbReference type="KEGG" id="mbry:B1812_14970"/>
<evidence type="ECO:0000313" key="4">
    <source>
        <dbReference type="Proteomes" id="UP000193978"/>
    </source>
</evidence>
<dbReference type="Pfam" id="PF13547">
    <property type="entry name" value="GTA_TIM"/>
    <property type="match status" value="1"/>
</dbReference>
<reference evidence="3 4" key="1">
    <citation type="submission" date="2017-02" db="EMBL/GenBank/DDBJ databases">
        <authorList>
            <person name="Peterson S.W."/>
        </authorList>
    </citation>
    <scope>NUCLEOTIDE SEQUENCE [LARGE SCALE GENOMIC DNA]</scope>
    <source>
        <strain evidence="3 4">S285</strain>
    </source>
</reference>
<gene>
    <name evidence="3" type="ORF">B1812_14970</name>
</gene>
<evidence type="ECO:0000313" key="3">
    <source>
        <dbReference type="EMBL" id="ARN82170.1"/>
    </source>
</evidence>
<keyword evidence="4" id="KW-1185">Reference proteome</keyword>
<dbReference type="RefSeq" id="WP_085772293.1">
    <property type="nucleotide sequence ID" value="NZ_AP027149.1"/>
</dbReference>
<protein>
    <submittedName>
        <fullName evidence="3">Uncharacterized protein</fullName>
    </submittedName>
</protein>
<dbReference type="InterPro" id="IPR025195">
    <property type="entry name" value="GTA_TIM_dom"/>
</dbReference>
<evidence type="ECO:0000259" key="1">
    <source>
        <dbReference type="Pfam" id="PF09343"/>
    </source>
</evidence>
<dbReference type="OrthoDB" id="8445115at2"/>
<dbReference type="CDD" id="cd19607">
    <property type="entry name" value="GTA_TIM-barrel-like"/>
    <property type="match status" value="1"/>
</dbReference>
<dbReference type="AlphaFoldDB" id="A0A1W6MX44"/>
<dbReference type="STRING" id="655015.B1812_14970"/>
<dbReference type="Pfam" id="PF09343">
    <property type="entry name" value="DUF2460"/>
    <property type="match status" value="1"/>
</dbReference>
<proteinExistence type="predicted"/>
<dbReference type="Gene3D" id="3.20.20.80">
    <property type="entry name" value="Glycosidases"/>
    <property type="match status" value="1"/>
</dbReference>
<feature type="domain" description="GTA TIM-barrel-like" evidence="2">
    <location>
        <begin position="217"/>
        <end position="587"/>
    </location>
</feature>
<dbReference type="Proteomes" id="UP000193978">
    <property type="component" value="Chromosome"/>
</dbReference>
<evidence type="ECO:0000259" key="2">
    <source>
        <dbReference type="Pfam" id="PF13547"/>
    </source>
</evidence>
<sequence>MSFPYIGAINLIPATGEFTYDTVAYSGQQPGGAMAPINTYHAPGGTKTDVEFALDQLQATLPNCASVAVVVQWIANSLDAASCKIYPSSTFIGGAFEPTAGGADSWRVSDVTIATAGLMPISRPDGVHAAYGGTPSDQSIVRCIQAIKARGLNVALYLFLGVDLPGKPWRAGVTYAPDVSSAASSAVASFLGSATPAMFTRDATNLTVHYSGSVLDFTYRRFVLHYAHLAVLAGGVSLFAMGSELGGLEAIRGSSWTPAGTSDANGHAVWDYPFVAGLIALANDCRAIFDAAGLAKNLATRENLIVYSPDWTQWMGAQHSGAGVSGIWPHLDSLYASSNIDLVSFDNYMPLADWTTGDGGLDAQNWRAPAPSSWPVAAPATRGIALASSPDIDTLAYLQANIEGGEKFDYFYTSYAVAQTLDPNGTLQWVSAPQGDRLTQSRSVYYAGQQLFAFKQIRWWWNNAHSAVYDNGDGQGTVPRGPQTQWTPQSKSVCFLEYGFPTVDKCVNQPNRFFDPSASSGGAPFWSIWNAADKAPLVDNRLALLAHQAFYSYWSANNETSGGGVKMIATDLMFAWCWDARPLPEFPLRMDIWGDAGNWRYGHWLNGKLPALPTPTPSPPPSYGPFASFPSLLGLGWSTKVTPKFSTATLERASGKSARRMHMRWPLYEVELIYDFLRSDSVNQELQQIMGFFETMQGQTQPFWLQPPGLAALQSQLVGVGDGVTTSFQMQRTTGAFTEPLAGVASVSAVRVNGSPLPAGGWTLSAGYQPVLTLSAPPASGAPVAVDGVALWLCRFAEDALVLEQFAYQLFELKSVKLITVKL</sequence>